<accession>A0A562V281</accession>
<dbReference type="GO" id="GO:0032259">
    <property type="term" value="P:methylation"/>
    <property type="evidence" value="ECO:0007669"/>
    <property type="project" value="UniProtKB-KW"/>
</dbReference>
<keyword evidence="1" id="KW-0808">Transferase</keyword>
<keyword evidence="2" id="KW-1185">Reference proteome</keyword>
<dbReference type="Proteomes" id="UP000321617">
    <property type="component" value="Unassembled WGS sequence"/>
</dbReference>
<organism evidence="1 2">
    <name type="scientific">Stackebrandtia albiflava</name>
    <dbReference type="NCBI Taxonomy" id="406432"/>
    <lineage>
        <taxon>Bacteria</taxon>
        <taxon>Bacillati</taxon>
        <taxon>Actinomycetota</taxon>
        <taxon>Actinomycetes</taxon>
        <taxon>Glycomycetales</taxon>
        <taxon>Glycomycetaceae</taxon>
        <taxon>Stackebrandtia</taxon>
    </lineage>
</organism>
<reference evidence="1 2" key="1">
    <citation type="journal article" date="2013" name="Stand. Genomic Sci.">
        <title>Genomic Encyclopedia of Type Strains, Phase I: The one thousand microbial genomes (KMG-I) project.</title>
        <authorList>
            <person name="Kyrpides N.C."/>
            <person name="Woyke T."/>
            <person name="Eisen J.A."/>
            <person name="Garrity G."/>
            <person name="Lilburn T.G."/>
            <person name="Beck B.J."/>
            <person name="Whitman W.B."/>
            <person name="Hugenholtz P."/>
            <person name="Klenk H.P."/>
        </authorList>
    </citation>
    <scope>NUCLEOTIDE SEQUENCE [LARGE SCALE GENOMIC DNA]</scope>
    <source>
        <strain evidence="1 2">DSM 45044</strain>
    </source>
</reference>
<name>A0A562V281_9ACTN</name>
<keyword evidence="1" id="KW-0489">Methyltransferase</keyword>
<dbReference type="GO" id="GO:0008168">
    <property type="term" value="F:methyltransferase activity"/>
    <property type="evidence" value="ECO:0007669"/>
    <property type="project" value="UniProtKB-KW"/>
</dbReference>
<dbReference type="Gene3D" id="3.40.50.150">
    <property type="entry name" value="Vaccinia Virus protein VP39"/>
    <property type="match status" value="1"/>
</dbReference>
<gene>
    <name evidence="1" type="ORF">LX16_2688</name>
</gene>
<dbReference type="Pfam" id="PF04672">
    <property type="entry name" value="Methyltransf_19"/>
    <property type="match status" value="1"/>
</dbReference>
<dbReference type="SUPFAM" id="SSF53335">
    <property type="entry name" value="S-adenosyl-L-methionine-dependent methyltransferases"/>
    <property type="match status" value="1"/>
</dbReference>
<dbReference type="RefSeq" id="WP_147138668.1">
    <property type="nucleotide sequence ID" value="NZ_BAABIJ010000002.1"/>
</dbReference>
<evidence type="ECO:0000313" key="1">
    <source>
        <dbReference type="EMBL" id="TWJ11945.1"/>
    </source>
</evidence>
<proteinExistence type="predicted"/>
<dbReference type="PIRSF" id="PIRSF017393">
    <property type="entry name" value="MTase_SAV2177"/>
    <property type="match status" value="1"/>
</dbReference>
<evidence type="ECO:0000313" key="2">
    <source>
        <dbReference type="Proteomes" id="UP000321617"/>
    </source>
</evidence>
<dbReference type="InterPro" id="IPR029063">
    <property type="entry name" value="SAM-dependent_MTases_sf"/>
</dbReference>
<comment type="caution">
    <text evidence="1">The sequence shown here is derived from an EMBL/GenBank/DDBJ whole genome shotgun (WGS) entry which is preliminary data.</text>
</comment>
<protein>
    <submittedName>
        <fullName evidence="1">S-adenosyl methyltransferase</fullName>
    </submittedName>
</protein>
<sequence length="276" mass="30184">MTVSDQAGAVPPGVDPTVPTTARLYDALLGGTDNFEVDRAAAEVFAAHIPQATECAWDNRNALIRGVRYLVREAGIDQLLDIGCGLPTNQNTHQVAQEINPAARVAYVDHDPMVREHVKVLLPDDGTTTVVTADLREPQVILDHPDITSFLDFDRPVGLMIIGMIMQISDEERPNDIIATLMDALPSGSHLFITSWPDTGLPSQAALSRACIETLGNGWMRPVEDLKAHFLGMELVPPGLEYLARWFPETPDAPKRDLSELEPHELTQMAGIARKA</sequence>
<dbReference type="AlphaFoldDB" id="A0A562V281"/>
<dbReference type="OrthoDB" id="4134439at2"/>
<dbReference type="InterPro" id="IPR006764">
    <property type="entry name" value="SAM_dep_MeTrfase_SAV2177_type"/>
</dbReference>
<dbReference type="EMBL" id="VLLL01000006">
    <property type="protein sequence ID" value="TWJ11945.1"/>
    <property type="molecule type" value="Genomic_DNA"/>
</dbReference>